<accession>A0A074WZ65</accession>
<dbReference type="InterPro" id="IPR036188">
    <property type="entry name" value="FAD/NAD-bd_sf"/>
</dbReference>
<dbReference type="OrthoDB" id="202203at2759"/>
<gene>
    <name evidence="2" type="ORF">M438DRAFT_378867</name>
</gene>
<dbReference type="STRING" id="1043002.A0A074WZ65"/>
<dbReference type="Proteomes" id="UP000030706">
    <property type="component" value="Unassembled WGS sequence"/>
</dbReference>
<dbReference type="HOGENOM" id="CLU_1184812_0_0_1"/>
<dbReference type="GeneID" id="40751162"/>
<evidence type="ECO:0000313" key="3">
    <source>
        <dbReference type="Proteomes" id="UP000030706"/>
    </source>
</evidence>
<keyword evidence="3" id="KW-1185">Reference proteome</keyword>
<dbReference type="SUPFAM" id="SSF51905">
    <property type="entry name" value="FAD/NAD(P)-binding domain"/>
    <property type="match status" value="1"/>
</dbReference>
<dbReference type="AlphaFoldDB" id="A0A074WZ65"/>
<dbReference type="RefSeq" id="XP_029754680.1">
    <property type="nucleotide sequence ID" value="XM_029908856.1"/>
</dbReference>
<name>A0A074WZ65_AURPU</name>
<keyword evidence="1" id="KW-1133">Transmembrane helix</keyword>
<protein>
    <submittedName>
        <fullName evidence="2">Uncharacterized protein</fullName>
    </submittedName>
</protein>
<proteinExistence type="predicted"/>
<keyword evidence="1" id="KW-0812">Transmembrane</keyword>
<evidence type="ECO:0000256" key="1">
    <source>
        <dbReference type="SAM" id="Phobius"/>
    </source>
</evidence>
<organism evidence="2 3">
    <name type="scientific">Aureobasidium pullulans EXF-150</name>
    <dbReference type="NCBI Taxonomy" id="1043002"/>
    <lineage>
        <taxon>Eukaryota</taxon>
        <taxon>Fungi</taxon>
        <taxon>Dikarya</taxon>
        <taxon>Ascomycota</taxon>
        <taxon>Pezizomycotina</taxon>
        <taxon>Dothideomycetes</taxon>
        <taxon>Dothideomycetidae</taxon>
        <taxon>Dothideales</taxon>
        <taxon>Saccotheciaceae</taxon>
        <taxon>Aureobasidium</taxon>
    </lineage>
</organism>
<evidence type="ECO:0000313" key="2">
    <source>
        <dbReference type="EMBL" id="KEQ78493.1"/>
    </source>
</evidence>
<dbReference type="EMBL" id="KL585022">
    <property type="protein sequence ID" value="KEQ78493.1"/>
    <property type="molecule type" value="Genomic_DNA"/>
</dbReference>
<feature type="transmembrane region" description="Helical" evidence="1">
    <location>
        <begin position="67"/>
        <end position="95"/>
    </location>
</feature>
<sequence length="234" mass="26002">MSYVVIIGGSYVGTKVTLIDPSNVFYYNITSLRIIAKLKEARDYTKSINTSTKVVRVKSRKEILYDYLVVALGLTTLGTITTNSIIIISVGLVLLNLKALATRSAYISLKNLDIKIVYSTRVNKITYKNGKSITYLNDSRTLEVALVISIIRVDENIRILSIADNSVYALSDNIITKVGSLITYDASNKLMIFVPIRSKTGTRQISKFMPFSFIVAIVKGKDYFISKATTIITT</sequence>
<keyword evidence="1" id="KW-0472">Membrane</keyword>
<dbReference type="Gene3D" id="3.50.50.100">
    <property type="match status" value="1"/>
</dbReference>
<reference evidence="2 3" key="1">
    <citation type="journal article" date="2014" name="BMC Genomics">
        <title>Genome sequencing of four Aureobasidium pullulans varieties: biotechnological potential, stress tolerance, and description of new species.</title>
        <authorList>
            <person name="Gostin Ar C."/>
            <person name="Ohm R.A."/>
            <person name="Kogej T."/>
            <person name="Sonjak S."/>
            <person name="Turk M."/>
            <person name="Zajc J."/>
            <person name="Zalar P."/>
            <person name="Grube M."/>
            <person name="Sun H."/>
            <person name="Han J."/>
            <person name="Sharma A."/>
            <person name="Chiniquy J."/>
            <person name="Ngan C.Y."/>
            <person name="Lipzen A."/>
            <person name="Barry K."/>
            <person name="Grigoriev I.V."/>
            <person name="Gunde-Cimerman N."/>
        </authorList>
    </citation>
    <scope>NUCLEOTIDE SEQUENCE [LARGE SCALE GENOMIC DNA]</scope>
    <source>
        <strain evidence="2 3">EXF-150</strain>
    </source>
</reference>